<dbReference type="UniPathway" id="UPA00659"/>
<dbReference type="NCBIfam" id="NF007000">
    <property type="entry name" value="PRK09463.1"/>
    <property type="match status" value="1"/>
</dbReference>
<evidence type="ECO:0000256" key="6">
    <source>
        <dbReference type="ARBA" id="ARBA00020144"/>
    </source>
</evidence>
<dbReference type="InterPro" id="IPR036250">
    <property type="entry name" value="AcylCo_DH-like_C"/>
</dbReference>
<dbReference type="Pfam" id="PF02771">
    <property type="entry name" value="Acyl-CoA_dh_N"/>
    <property type="match status" value="1"/>
</dbReference>
<dbReference type="InterPro" id="IPR046373">
    <property type="entry name" value="Acyl-CoA_Oxase/DH_mid-dom_sf"/>
</dbReference>
<feature type="transmembrane region" description="Helical" evidence="13">
    <location>
        <begin position="30"/>
        <end position="47"/>
    </location>
</feature>
<dbReference type="GO" id="GO:0004466">
    <property type="term" value="F:long-chain fatty acyl-CoA dehydrogenase activity"/>
    <property type="evidence" value="ECO:0007669"/>
    <property type="project" value="UniProtKB-EC"/>
</dbReference>
<evidence type="ECO:0000256" key="11">
    <source>
        <dbReference type="ARBA" id="ARBA00049247"/>
    </source>
</evidence>
<dbReference type="GO" id="GO:0033539">
    <property type="term" value="P:fatty acid beta-oxidation using acyl-CoA dehydrogenase"/>
    <property type="evidence" value="ECO:0007669"/>
    <property type="project" value="InterPro"/>
</dbReference>
<name>A0A423PYN7_9GAMM</name>
<dbReference type="InterPro" id="IPR050741">
    <property type="entry name" value="Acyl-CoA_dehydrogenase"/>
</dbReference>
<evidence type="ECO:0000256" key="8">
    <source>
        <dbReference type="ARBA" id="ARBA00022827"/>
    </source>
</evidence>
<dbReference type="InParanoid" id="A0A423PYN7"/>
<keyword evidence="13" id="KW-0812">Transmembrane</keyword>
<evidence type="ECO:0000259" key="14">
    <source>
        <dbReference type="Pfam" id="PF00441"/>
    </source>
</evidence>
<evidence type="ECO:0000256" key="7">
    <source>
        <dbReference type="ARBA" id="ARBA00022630"/>
    </source>
</evidence>
<sequence>MRDEVVMIGLIAAVVLIALYWTLLYRGVSLSVFTAVTAVAIAALWAVGILGPVGVTIVAVLFAIPAIAFNVVPLRRNLLTKRLYTVFRKILPEMGQTEKDAIEAGEVWWEGEMFRGRPNWNQLLDFKLTELTAKEQAFLDNETETLCSMIDDWEVNFERKDLPEEVWNYIRGNNFLAMLIPENMGGLGFSAYGQSCVVAKIATRSLTAAVTVMVPNSLGPGELLTHYGTKEQQDRWLPGLASGKELPCFALTGVEVGSDAAQMPDRGIVCKRQIDGEEVLGLSLTFNKRYITLAPVATVMGLAFKLKDPDGLLGDPNTVDYGITCALLPTDTPGVNIGRRHFPGAVFMNGPIHGEDVFVPIDSIIGGKEKAGKGWRMLVECLSAGRGISLPALSTATGKGMYGITSAYSRIRRQFGTEIGNFEGVREGLGVIGGYAYILENVRNLTASAVDHCTPSVVTAMIKYHSTEMMRTVINHAMDIHSGRGIIMGPRNYLAAAYQALPVAITVEGANVMTRSLMIFGQGAIRCHPYVLSEMEAAHSDNFDKGLKDFDKLLFSHIGYTVNRMVRSFTLGITGSRLAKAPVDNEMSDYYKHMERFSAALAFSADLSMGSLGGALKLKESTSARLGDVLSHLYMASATLKAFEVNGPTEEDKVHAQWAMEYHLHEIENAFFEFARNYPIKGLRGVLKAVALPTGRKFAGPSDEINAKLCDQMQAMSLDSAFGKRMSYDIYIGQGENDPTGRLMGAFNKLQEVDAFYGDFLRGVKKGEIAGEVLEDQLADAVANNKLDETQAQKIREYDRLRYDVLLTDDFSKEYLVNPNSEEGRKAEHAEQAELRKVS</sequence>
<dbReference type="PANTHER" id="PTHR48083">
    <property type="entry name" value="MEDIUM-CHAIN SPECIFIC ACYL-COA DEHYDROGENASE, MITOCHONDRIAL-RELATED"/>
    <property type="match status" value="1"/>
</dbReference>
<keyword evidence="9" id="KW-0560">Oxidoreductase</keyword>
<dbReference type="InterPro" id="IPR009075">
    <property type="entry name" value="AcylCo_DH/oxidase_C"/>
</dbReference>
<evidence type="ECO:0000256" key="10">
    <source>
        <dbReference type="ARBA" id="ARBA00047882"/>
    </source>
</evidence>
<keyword evidence="13" id="KW-0472">Membrane</keyword>
<dbReference type="PANTHER" id="PTHR48083:SF33">
    <property type="entry name" value="ACYL-COENZYME A DEHYDROGENASE"/>
    <property type="match status" value="1"/>
</dbReference>
<keyword evidence="8" id="KW-0274">FAD</keyword>
<dbReference type="FunFam" id="1.10.540.10:FF:000004">
    <property type="entry name" value="Acyl-CoA dehydrogenase"/>
    <property type="match status" value="1"/>
</dbReference>
<evidence type="ECO:0000256" key="4">
    <source>
        <dbReference type="ARBA" id="ARBA00012033"/>
    </source>
</evidence>
<evidence type="ECO:0000256" key="3">
    <source>
        <dbReference type="ARBA" id="ARBA00009347"/>
    </source>
</evidence>
<evidence type="ECO:0000313" key="17">
    <source>
        <dbReference type="EMBL" id="ROO30633.1"/>
    </source>
</evidence>
<gene>
    <name evidence="17" type="ORF">SAJA_04615</name>
</gene>
<dbReference type="Gene3D" id="1.10.540.10">
    <property type="entry name" value="Acyl-CoA dehydrogenase/oxidase, N-terminal domain"/>
    <property type="match status" value="1"/>
</dbReference>
<dbReference type="InterPro" id="IPR013786">
    <property type="entry name" value="AcylCoA_DH/ox_N"/>
</dbReference>
<feature type="region of interest" description="Disordered" evidence="12">
    <location>
        <begin position="818"/>
        <end position="839"/>
    </location>
</feature>
<comment type="catalytic activity">
    <reaction evidence="10">
        <text>a medium-chain 2,3-saturated fatty acyl-CoA + oxidized [electron-transfer flavoprotein] + H(+) = a medium-chain (2E)-enoyl-CoA + reduced [electron-transfer flavoprotein]</text>
        <dbReference type="Rhea" id="RHEA:14477"/>
        <dbReference type="Rhea" id="RHEA-COMP:10685"/>
        <dbReference type="Rhea" id="RHEA-COMP:10686"/>
        <dbReference type="ChEBI" id="CHEBI:15378"/>
        <dbReference type="ChEBI" id="CHEBI:57692"/>
        <dbReference type="ChEBI" id="CHEBI:58307"/>
        <dbReference type="ChEBI" id="CHEBI:83723"/>
        <dbReference type="ChEBI" id="CHEBI:83726"/>
        <dbReference type="EC" id="1.3.8.7"/>
    </reaction>
</comment>
<reference evidence="17 18" key="1">
    <citation type="submission" date="2013-10" db="EMBL/GenBank/DDBJ databases">
        <title>Salinisphaera japonica YTM-1 Genome Sequencing.</title>
        <authorList>
            <person name="Lai Q."/>
            <person name="Li C."/>
            <person name="Shao Z."/>
        </authorList>
    </citation>
    <scope>NUCLEOTIDE SEQUENCE [LARGE SCALE GENOMIC DNA]</scope>
    <source>
        <strain evidence="17 18">YTM-1</strain>
    </source>
</reference>
<dbReference type="CDD" id="cd00567">
    <property type="entry name" value="ACAD"/>
    <property type="match status" value="1"/>
</dbReference>
<organism evidence="17 18">
    <name type="scientific">Salinisphaera japonica YTM-1</name>
    <dbReference type="NCBI Taxonomy" id="1209778"/>
    <lineage>
        <taxon>Bacteria</taxon>
        <taxon>Pseudomonadati</taxon>
        <taxon>Pseudomonadota</taxon>
        <taxon>Gammaproteobacteria</taxon>
        <taxon>Salinisphaerales</taxon>
        <taxon>Salinisphaeraceae</taxon>
        <taxon>Salinisphaera</taxon>
    </lineage>
</organism>
<dbReference type="SUPFAM" id="SSF47203">
    <property type="entry name" value="Acyl-CoA dehydrogenase C-terminal domain-like"/>
    <property type="match status" value="1"/>
</dbReference>
<dbReference type="GO" id="GO:0005737">
    <property type="term" value="C:cytoplasm"/>
    <property type="evidence" value="ECO:0007669"/>
    <property type="project" value="TreeGrafter"/>
</dbReference>
<dbReference type="InterPro" id="IPR015396">
    <property type="entry name" value="FadE_C"/>
</dbReference>
<evidence type="ECO:0000256" key="12">
    <source>
        <dbReference type="SAM" id="MobiDB-lite"/>
    </source>
</evidence>
<feature type="domain" description="Acyl-CoA dehydrogenase/oxidase N-terminal" evidence="15">
    <location>
        <begin position="149"/>
        <end position="244"/>
    </location>
</feature>
<evidence type="ECO:0000256" key="2">
    <source>
        <dbReference type="ARBA" id="ARBA00005005"/>
    </source>
</evidence>
<dbReference type="EC" id="1.3.8.8" evidence="5"/>
<proteinExistence type="inferred from homology"/>
<accession>A0A423PYN7</accession>
<evidence type="ECO:0000256" key="5">
    <source>
        <dbReference type="ARBA" id="ARBA00012040"/>
    </source>
</evidence>
<comment type="catalytic activity">
    <reaction evidence="11">
        <text>a long-chain 2,3-saturated fatty acyl-CoA + oxidized [electron-transfer flavoprotein] + H(+) = a long-chain (2E)-enoyl-CoA + reduced [electron-transfer flavoprotein]</text>
        <dbReference type="Rhea" id="RHEA:17721"/>
        <dbReference type="Rhea" id="RHEA-COMP:10685"/>
        <dbReference type="Rhea" id="RHEA-COMP:10686"/>
        <dbReference type="ChEBI" id="CHEBI:15378"/>
        <dbReference type="ChEBI" id="CHEBI:57692"/>
        <dbReference type="ChEBI" id="CHEBI:58307"/>
        <dbReference type="ChEBI" id="CHEBI:83721"/>
        <dbReference type="ChEBI" id="CHEBI:83727"/>
        <dbReference type="EC" id="1.3.8.8"/>
    </reaction>
</comment>
<feature type="transmembrane region" description="Helical" evidence="13">
    <location>
        <begin position="53"/>
        <end position="72"/>
    </location>
</feature>
<dbReference type="GO" id="GO:0070991">
    <property type="term" value="F:medium-chain fatty acyl-CoA dehydrogenase activity"/>
    <property type="evidence" value="ECO:0007669"/>
    <property type="project" value="UniProtKB-EC"/>
</dbReference>
<dbReference type="NCBIfam" id="NF009586">
    <property type="entry name" value="PRK13026.1"/>
    <property type="match status" value="1"/>
</dbReference>
<comment type="similarity">
    <text evidence="3">Belongs to the acyl-CoA dehydrogenase family.</text>
</comment>
<keyword evidence="13" id="KW-1133">Transmembrane helix</keyword>
<evidence type="ECO:0000313" key="18">
    <source>
        <dbReference type="Proteomes" id="UP000285310"/>
    </source>
</evidence>
<feature type="domain" description="Acyl-CoA dehydrogenase/oxidase C-terminal" evidence="14">
    <location>
        <begin position="372"/>
        <end position="517"/>
    </location>
</feature>
<dbReference type="EC" id="1.3.8.7" evidence="4"/>
<dbReference type="EMBL" id="AYKG01000011">
    <property type="protein sequence ID" value="ROO30633.1"/>
    <property type="molecule type" value="Genomic_DNA"/>
</dbReference>
<evidence type="ECO:0000256" key="13">
    <source>
        <dbReference type="SAM" id="Phobius"/>
    </source>
</evidence>
<feature type="compositionally biased region" description="Basic and acidic residues" evidence="12">
    <location>
        <begin position="822"/>
        <end position="839"/>
    </location>
</feature>
<feature type="domain" description="Acyl-CoA dehydrogenase C-terminal bacterial-type" evidence="16">
    <location>
        <begin position="525"/>
        <end position="811"/>
    </location>
</feature>
<keyword evidence="7" id="KW-0285">Flavoprotein</keyword>
<evidence type="ECO:0000259" key="15">
    <source>
        <dbReference type="Pfam" id="PF02771"/>
    </source>
</evidence>
<dbReference type="Gene3D" id="1.20.140.10">
    <property type="entry name" value="Butyryl-CoA Dehydrogenase, subunit A, domain 3"/>
    <property type="match status" value="1"/>
</dbReference>
<evidence type="ECO:0000256" key="1">
    <source>
        <dbReference type="ARBA" id="ARBA00001974"/>
    </source>
</evidence>
<dbReference type="SUPFAM" id="SSF56645">
    <property type="entry name" value="Acyl-CoA dehydrogenase NM domain-like"/>
    <property type="match status" value="1"/>
</dbReference>
<evidence type="ECO:0000259" key="16">
    <source>
        <dbReference type="Pfam" id="PF09317"/>
    </source>
</evidence>
<dbReference type="InterPro" id="IPR037069">
    <property type="entry name" value="AcylCoA_DH/ox_N_sf"/>
</dbReference>
<evidence type="ECO:0000256" key="9">
    <source>
        <dbReference type="ARBA" id="ARBA00023002"/>
    </source>
</evidence>
<dbReference type="Pfam" id="PF09317">
    <property type="entry name" value="ACDH_C"/>
    <property type="match status" value="1"/>
</dbReference>
<feature type="transmembrane region" description="Helical" evidence="13">
    <location>
        <begin position="6"/>
        <end position="23"/>
    </location>
</feature>
<protein>
    <recommendedName>
        <fullName evidence="6">Acyl-coenzyme A dehydrogenase</fullName>
        <ecNumber evidence="4">1.3.8.7</ecNumber>
        <ecNumber evidence="5">1.3.8.8</ecNumber>
    </recommendedName>
</protein>
<dbReference type="InterPro" id="IPR009100">
    <property type="entry name" value="AcylCoA_DH/oxidase_NM_dom_sf"/>
</dbReference>
<dbReference type="Gene3D" id="2.40.110.10">
    <property type="entry name" value="Butyryl-CoA Dehydrogenase, subunit A, domain 2"/>
    <property type="match status" value="1"/>
</dbReference>
<comment type="pathway">
    <text evidence="2">Lipid metabolism; fatty acid beta-oxidation.</text>
</comment>
<comment type="caution">
    <text evidence="17">The sequence shown here is derived from an EMBL/GenBank/DDBJ whole genome shotgun (WGS) entry which is preliminary data.</text>
</comment>
<dbReference type="Proteomes" id="UP000285310">
    <property type="component" value="Unassembled WGS sequence"/>
</dbReference>
<comment type="cofactor">
    <cofactor evidence="1">
        <name>FAD</name>
        <dbReference type="ChEBI" id="CHEBI:57692"/>
    </cofactor>
</comment>
<keyword evidence="18" id="KW-1185">Reference proteome</keyword>
<dbReference type="AlphaFoldDB" id="A0A423PYN7"/>
<dbReference type="Pfam" id="PF00441">
    <property type="entry name" value="Acyl-CoA_dh_1"/>
    <property type="match status" value="1"/>
</dbReference>
<dbReference type="GO" id="GO:0050660">
    <property type="term" value="F:flavin adenine dinucleotide binding"/>
    <property type="evidence" value="ECO:0007669"/>
    <property type="project" value="InterPro"/>
</dbReference>
<dbReference type="FunFam" id="1.20.140.10:FF:000009">
    <property type="entry name" value="Acyl-CoA dehydrogenase"/>
    <property type="match status" value="1"/>
</dbReference>